<protein>
    <recommendedName>
        <fullName evidence="4">Lipopolysaccharide export system permease protein LptF</fullName>
    </recommendedName>
</protein>
<evidence type="ECO:0000256" key="5">
    <source>
        <dbReference type="ARBA" id="ARBA00022448"/>
    </source>
</evidence>
<dbReference type="AlphaFoldDB" id="A0A1L6TAU8"/>
<gene>
    <name evidence="12" type="primary">lptF</name>
    <name evidence="12" type="ORF">KU39_1172</name>
</gene>
<comment type="subunit">
    <text evidence="11">Component of the lipopolysaccharide transport and assembly complex. The LptBFG transporter is composed of two ATP-binding proteins (LptB) and two transmembrane proteins (LptF and LptG).</text>
</comment>
<dbReference type="Pfam" id="PF03739">
    <property type="entry name" value="LptF_LptG"/>
    <property type="match status" value="1"/>
</dbReference>
<evidence type="ECO:0000256" key="10">
    <source>
        <dbReference type="ARBA" id="ARBA00023136"/>
    </source>
</evidence>
<comment type="function">
    <text evidence="1">Part of the ABC transporter complex LptBFG involved in the translocation of lipopolysaccharide (LPS) from the inner membrane to the outer membrane.</text>
</comment>
<reference evidence="12 13" key="1">
    <citation type="journal article" date="2014" name="Genome Announc.">
        <title>Comparative Genome Analysis of Two Isolates of the Fish Pathogen Piscirickettsia salmonis from Different Hosts Reveals Major Differences in Virulence-Associated Secretion Systems.</title>
        <authorList>
            <person name="Bohle H."/>
            <person name="Henriquez P."/>
            <person name="Grothusen H."/>
            <person name="Navas E."/>
            <person name="Sandoval A."/>
            <person name="Bustamante F."/>
            <person name="Bustos P."/>
            <person name="Mancilla M."/>
        </authorList>
    </citation>
    <scope>NUCLEOTIDE SEQUENCE [LARGE SCALE GENOMIC DNA]</scope>
    <source>
        <strain evidence="13">B1-32597</strain>
    </source>
</reference>
<evidence type="ECO:0000256" key="8">
    <source>
        <dbReference type="ARBA" id="ARBA00022692"/>
    </source>
</evidence>
<keyword evidence="5" id="KW-0813">Transport</keyword>
<dbReference type="GO" id="GO:0055085">
    <property type="term" value="P:transmembrane transport"/>
    <property type="evidence" value="ECO:0007669"/>
    <property type="project" value="InterPro"/>
</dbReference>
<evidence type="ECO:0000256" key="11">
    <source>
        <dbReference type="ARBA" id="ARBA00026081"/>
    </source>
</evidence>
<comment type="subcellular location">
    <subcellularLocation>
        <location evidence="2">Cell inner membrane</location>
        <topology evidence="2">Multi-pass membrane protein</topology>
    </subcellularLocation>
</comment>
<evidence type="ECO:0000256" key="3">
    <source>
        <dbReference type="ARBA" id="ARBA00007725"/>
    </source>
</evidence>
<evidence type="ECO:0000256" key="2">
    <source>
        <dbReference type="ARBA" id="ARBA00004429"/>
    </source>
</evidence>
<keyword evidence="6" id="KW-1003">Cell membrane</keyword>
<dbReference type="PANTHER" id="PTHR33529">
    <property type="entry name" value="SLR0882 PROTEIN-RELATED"/>
    <property type="match status" value="1"/>
</dbReference>
<dbReference type="InterPro" id="IPR030922">
    <property type="entry name" value="LptF"/>
</dbReference>
<dbReference type="InterPro" id="IPR005495">
    <property type="entry name" value="LptG/LptF_permease"/>
</dbReference>
<dbReference type="GO" id="GO:0043190">
    <property type="term" value="C:ATP-binding cassette (ABC) transporter complex"/>
    <property type="evidence" value="ECO:0007669"/>
    <property type="project" value="InterPro"/>
</dbReference>
<evidence type="ECO:0000256" key="7">
    <source>
        <dbReference type="ARBA" id="ARBA00022519"/>
    </source>
</evidence>
<keyword evidence="10" id="KW-0472">Membrane</keyword>
<dbReference type="Proteomes" id="UP000029558">
    <property type="component" value="Chromosome"/>
</dbReference>
<dbReference type="EMBL" id="CP012508">
    <property type="protein sequence ID" value="ALB22355.1"/>
    <property type="molecule type" value="Genomic_DNA"/>
</dbReference>
<evidence type="ECO:0000313" key="13">
    <source>
        <dbReference type="Proteomes" id="UP000029558"/>
    </source>
</evidence>
<comment type="similarity">
    <text evidence="3">Belongs to the LptF/LptG family.</text>
</comment>
<organism evidence="12 13">
    <name type="scientific">Piscirickettsia salmonis</name>
    <dbReference type="NCBI Taxonomy" id="1238"/>
    <lineage>
        <taxon>Bacteria</taxon>
        <taxon>Pseudomonadati</taxon>
        <taxon>Pseudomonadota</taxon>
        <taxon>Gammaproteobacteria</taxon>
        <taxon>Thiotrichales</taxon>
        <taxon>Piscirickettsiaceae</taxon>
        <taxon>Piscirickettsia</taxon>
    </lineage>
</organism>
<dbReference type="NCBIfam" id="TIGR04407">
    <property type="entry name" value="LptF_YjgP"/>
    <property type="match status" value="1"/>
</dbReference>
<dbReference type="OrthoDB" id="9778062at2"/>
<accession>A0A1L6TAU8</accession>
<evidence type="ECO:0000256" key="9">
    <source>
        <dbReference type="ARBA" id="ARBA00022989"/>
    </source>
</evidence>
<evidence type="ECO:0000256" key="6">
    <source>
        <dbReference type="ARBA" id="ARBA00022475"/>
    </source>
</evidence>
<keyword evidence="9" id="KW-1133">Transmembrane helix</keyword>
<dbReference type="GO" id="GO:0015920">
    <property type="term" value="P:lipopolysaccharide transport"/>
    <property type="evidence" value="ECO:0007669"/>
    <property type="project" value="TreeGrafter"/>
</dbReference>
<proteinExistence type="inferred from homology"/>
<evidence type="ECO:0000256" key="4">
    <source>
        <dbReference type="ARBA" id="ARBA00014213"/>
    </source>
</evidence>
<evidence type="ECO:0000256" key="1">
    <source>
        <dbReference type="ARBA" id="ARBA00002265"/>
    </source>
</evidence>
<dbReference type="PANTHER" id="PTHR33529:SF7">
    <property type="entry name" value="LIPOPOLYSACCHARIDE EXPORT SYSTEM PERMEASE PROTEIN LPTF"/>
    <property type="match status" value="1"/>
</dbReference>
<dbReference type="RefSeq" id="WP_017376402.1">
    <property type="nucleotide sequence ID" value="NZ_CP012508.1"/>
</dbReference>
<keyword evidence="7" id="KW-0997">Cell inner membrane</keyword>
<evidence type="ECO:0000313" key="12">
    <source>
        <dbReference type="EMBL" id="ALB22355.1"/>
    </source>
</evidence>
<name>A0A1L6TAU8_PISSA</name>
<sequence length="353" mass="39250">MILARYLWRELGNVALATTIVLLLILVSIMLVRYLHIADSFMIAIKISALRLPYYLGMLMPVGFFFAVLLALGRFFAESEMVILFSSGMSWWHLVRLLLLPMGVVMAIVGLITTFVSPALERVQADIMQQYRQQAASAIVQPGLIRFNHGQNVVFLKNVTAGGQEISEVEAILRNDDGSESIYVAPRASQYYNAAGDRYIRLFAGQRYDVKDGVVSASIRFKEYTALVQKHGIIGTDRDVGTLSMRKLLVNGSSEALAEFEWRIAIPLAVLVLGLLAIPLSNVGPRQGRYGRLFPAVLVFAVYFNILAIIRNEVESGDLSMGLGLFAAPLIFSVVGLLFIHYRNQGGRWRMKS</sequence>
<keyword evidence="8" id="KW-0812">Transmembrane</keyword>